<dbReference type="InterPro" id="IPR032676">
    <property type="entry name" value="YkuD_2"/>
</dbReference>
<name>A0A0L8AM75_9BACT</name>
<reference evidence="2" key="1">
    <citation type="submission" date="2014-11" db="EMBL/GenBank/DDBJ databases">
        <title>Genome sequencing of Roseivirga sp. D-25.</title>
        <authorList>
            <person name="Selvaratnam C."/>
            <person name="Thevarajoo S."/>
            <person name="Goh K.M."/>
            <person name="Eee R."/>
            <person name="Chan K.-G."/>
            <person name="Chong C.S."/>
        </authorList>
    </citation>
    <scope>NUCLEOTIDE SEQUENCE [LARGE SCALE GENOMIC DNA]</scope>
    <source>
        <strain evidence="2">D-25</strain>
    </source>
</reference>
<comment type="caution">
    <text evidence="1">The sequence shown here is derived from an EMBL/GenBank/DDBJ whole genome shotgun (WGS) entry which is preliminary data.</text>
</comment>
<sequence>MNLDYEPFRYAMIGFYNLKQDGLLNTKDLISIIDFTQTSTEKRFYTIDLAKKKVLFNTLVSHGRTTGGNKSSVFSNKSGSNASSLGFYLTAETYVGSKGYSMRLDGLDKGYNDQMRKRAVVMHNAKYVSDDWIKKYGRLGRSQGCPALPVEISKKVIDVIKDRTVIFAYYKDDGYLKSSKYLNLEKLMQKLESQHKALTSI</sequence>
<dbReference type="AlphaFoldDB" id="A0A0L8AM75"/>
<accession>A0A0L8AM75</accession>
<dbReference type="Proteomes" id="UP000036908">
    <property type="component" value="Unassembled WGS sequence"/>
</dbReference>
<organism evidence="1 2">
    <name type="scientific">Roseivirga seohaensis subsp. aquiponti</name>
    <dbReference type="NCBI Taxonomy" id="1566026"/>
    <lineage>
        <taxon>Bacteria</taxon>
        <taxon>Pseudomonadati</taxon>
        <taxon>Bacteroidota</taxon>
        <taxon>Cytophagia</taxon>
        <taxon>Cytophagales</taxon>
        <taxon>Roseivirgaceae</taxon>
        <taxon>Roseivirga</taxon>
    </lineage>
</organism>
<keyword evidence="2" id="KW-1185">Reference proteome</keyword>
<dbReference type="PATRIC" id="fig|1566026.4.peg.3374"/>
<evidence type="ECO:0000313" key="2">
    <source>
        <dbReference type="Proteomes" id="UP000036908"/>
    </source>
</evidence>
<proteinExistence type="predicted"/>
<protein>
    <submittedName>
        <fullName evidence="1">L,D-transpeptidase catalytic domain protein</fullName>
    </submittedName>
</protein>
<dbReference type="PANTHER" id="PTHR38477">
    <property type="entry name" value="HYPOTHETICAL EXPORTED PROTEIN"/>
    <property type="match status" value="1"/>
</dbReference>
<dbReference type="EMBL" id="JSVA01000008">
    <property type="protein sequence ID" value="KOF03356.1"/>
    <property type="molecule type" value="Genomic_DNA"/>
</dbReference>
<dbReference type="PANTHER" id="PTHR38477:SF1">
    <property type="entry name" value="MUREIN L,D-TRANSPEPTIDASE CATALYTIC DOMAIN FAMILY PROTEIN"/>
    <property type="match status" value="1"/>
</dbReference>
<dbReference type="Pfam" id="PF13645">
    <property type="entry name" value="YkuD_2"/>
    <property type="match status" value="1"/>
</dbReference>
<evidence type="ECO:0000313" key="1">
    <source>
        <dbReference type="EMBL" id="KOF03356.1"/>
    </source>
</evidence>
<gene>
    <name evidence="1" type="ORF">OB69_07700</name>
</gene>